<protein>
    <recommendedName>
        <fullName evidence="5">Velvet domain-containing protein</fullName>
    </recommendedName>
</protein>
<comment type="caution">
    <text evidence="6">The sequence shown here is derived from an EMBL/GenBank/DDBJ whole genome shotgun (WGS) entry which is preliminary data.</text>
</comment>
<gene>
    <name evidence="6" type="ORF">HK105_200416</name>
</gene>
<dbReference type="EMBL" id="JADGIZ020000001">
    <property type="protein sequence ID" value="KAL2920343.1"/>
    <property type="molecule type" value="Genomic_DNA"/>
</dbReference>
<dbReference type="InterPro" id="IPR037525">
    <property type="entry name" value="Velvet_dom"/>
</dbReference>
<keyword evidence="3" id="KW-0804">Transcription</keyword>
<dbReference type="Gene3D" id="2.60.40.3960">
    <property type="entry name" value="Velvet domain"/>
    <property type="match status" value="1"/>
</dbReference>
<evidence type="ECO:0000256" key="2">
    <source>
        <dbReference type="ARBA" id="ARBA00023015"/>
    </source>
</evidence>
<evidence type="ECO:0000313" key="6">
    <source>
        <dbReference type="EMBL" id="KAL2920343.1"/>
    </source>
</evidence>
<organism evidence="6 7">
    <name type="scientific">Polyrhizophydium stewartii</name>
    <dbReference type="NCBI Taxonomy" id="2732419"/>
    <lineage>
        <taxon>Eukaryota</taxon>
        <taxon>Fungi</taxon>
        <taxon>Fungi incertae sedis</taxon>
        <taxon>Chytridiomycota</taxon>
        <taxon>Chytridiomycota incertae sedis</taxon>
        <taxon>Chytridiomycetes</taxon>
        <taxon>Rhizophydiales</taxon>
        <taxon>Rhizophydiales incertae sedis</taxon>
        <taxon>Polyrhizophydium</taxon>
    </lineage>
</organism>
<evidence type="ECO:0000256" key="4">
    <source>
        <dbReference type="ARBA" id="ARBA00023242"/>
    </source>
</evidence>
<evidence type="ECO:0000256" key="1">
    <source>
        <dbReference type="ARBA" id="ARBA00004123"/>
    </source>
</evidence>
<dbReference type="InterPro" id="IPR038491">
    <property type="entry name" value="Velvet_dom_sf"/>
</dbReference>
<dbReference type="PANTHER" id="PTHR33572:SF3">
    <property type="entry name" value="VELVET COMPLEX SUBUNIT B"/>
    <property type="match status" value="1"/>
</dbReference>
<keyword evidence="2" id="KW-0805">Transcription regulation</keyword>
<dbReference type="PROSITE" id="PS51821">
    <property type="entry name" value="VELVET"/>
    <property type="match status" value="1"/>
</dbReference>
<dbReference type="Pfam" id="PF11754">
    <property type="entry name" value="Velvet"/>
    <property type="match status" value="1"/>
</dbReference>
<dbReference type="Proteomes" id="UP001527925">
    <property type="component" value="Unassembled WGS sequence"/>
</dbReference>
<proteinExistence type="predicted"/>
<evidence type="ECO:0000313" key="7">
    <source>
        <dbReference type="Proteomes" id="UP001527925"/>
    </source>
</evidence>
<evidence type="ECO:0000259" key="5">
    <source>
        <dbReference type="PROSITE" id="PS51821"/>
    </source>
</evidence>
<reference evidence="6 7" key="1">
    <citation type="submission" date="2023-09" db="EMBL/GenBank/DDBJ databases">
        <title>Pangenome analysis of Batrachochytrium dendrobatidis and related Chytrids.</title>
        <authorList>
            <person name="Yacoub M.N."/>
            <person name="Stajich J.E."/>
            <person name="James T.Y."/>
        </authorList>
    </citation>
    <scope>NUCLEOTIDE SEQUENCE [LARGE SCALE GENOMIC DNA]</scope>
    <source>
        <strain evidence="6 7">JEL0888</strain>
    </source>
</reference>
<name>A0ABR4NLC6_9FUNG</name>
<keyword evidence="7" id="KW-1185">Reference proteome</keyword>
<comment type="subcellular location">
    <subcellularLocation>
        <location evidence="1">Nucleus</location>
    </subcellularLocation>
</comment>
<dbReference type="InterPro" id="IPR021740">
    <property type="entry name" value="Velvet"/>
</dbReference>
<accession>A0ABR4NLC6</accession>
<evidence type="ECO:0000256" key="3">
    <source>
        <dbReference type="ARBA" id="ARBA00023163"/>
    </source>
</evidence>
<feature type="domain" description="Velvet" evidence="5">
    <location>
        <begin position="1"/>
        <end position="146"/>
    </location>
</feature>
<dbReference type="PANTHER" id="PTHR33572">
    <property type="entry name" value="SPORE DEVELOPMENT REGULATOR VOSA"/>
    <property type="match status" value="1"/>
</dbReference>
<keyword evidence="4" id="KW-0539">Nucleus</keyword>
<sequence length="155" mass="16910">MCHVSLVAADPEAGARDFGDRSVALNTRAKVSLRARSLRAAGAGKGAFAAGSPELLYQSIIGTTIRAPELLTDLDGSSGLFFVFSDLSVRVHGHYRLKGEQPRSDVVTTVYTDPFVMYPPKNYPGLTESTRLSKWFSYQGATMSVRRYMVDSQAK</sequence>